<evidence type="ECO:0000256" key="5">
    <source>
        <dbReference type="SAM" id="Phobius"/>
    </source>
</evidence>
<proteinExistence type="predicted"/>
<dbReference type="GO" id="GO:0016020">
    <property type="term" value="C:membrane"/>
    <property type="evidence" value="ECO:0007669"/>
    <property type="project" value="UniProtKB-SubCell"/>
</dbReference>
<dbReference type="Pfam" id="PF00916">
    <property type="entry name" value="Sulfate_transp"/>
    <property type="match status" value="1"/>
</dbReference>
<evidence type="ECO:0000256" key="4">
    <source>
        <dbReference type="ARBA" id="ARBA00023136"/>
    </source>
</evidence>
<evidence type="ECO:0000256" key="2">
    <source>
        <dbReference type="ARBA" id="ARBA00022692"/>
    </source>
</evidence>
<keyword evidence="4 5" id="KW-0472">Membrane</keyword>
<evidence type="ECO:0000256" key="3">
    <source>
        <dbReference type="ARBA" id="ARBA00022989"/>
    </source>
</evidence>
<dbReference type="VEuPathDB" id="VectorBase:LOC119170757"/>
<keyword evidence="2 5" id="KW-0812">Transmembrane</keyword>
<protein>
    <recommendedName>
        <fullName evidence="6">SLC26A/SulP transporter domain-containing protein</fullName>
    </recommendedName>
</protein>
<dbReference type="AlphaFoldDB" id="A0A9J6DVZ9"/>
<accession>A0A9J6DVZ9</accession>
<organism evidence="7 8">
    <name type="scientific">Rhipicephalus microplus</name>
    <name type="common">Cattle tick</name>
    <name type="synonym">Boophilus microplus</name>
    <dbReference type="NCBI Taxonomy" id="6941"/>
    <lineage>
        <taxon>Eukaryota</taxon>
        <taxon>Metazoa</taxon>
        <taxon>Ecdysozoa</taxon>
        <taxon>Arthropoda</taxon>
        <taxon>Chelicerata</taxon>
        <taxon>Arachnida</taxon>
        <taxon>Acari</taxon>
        <taxon>Parasitiformes</taxon>
        <taxon>Ixodida</taxon>
        <taxon>Ixodoidea</taxon>
        <taxon>Ixodidae</taxon>
        <taxon>Rhipicephalinae</taxon>
        <taxon>Rhipicephalus</taxon>
        <taxon>Boophilus</taxon>
    </lineage>
</organism>
<evidence type="ECO:0000259" key="6">
    <source>
        <dbReference type="Pfam" id="PF00916"/>
    </source>
</evidence>
<keyword evidence="3 5" id="KW-1133">Transmembrane helix</keyword>
<sequence>MMTGTIVRELTSGDVSHDGLNPHNSTQPVPYTVAEVTSTLCLTIGIIQLVFSFLSLGALNVFLSEQMINGFATGVAIQVVVSQLGSLFGNRVPHMSGMFTIYKVRPRKLSRTSMAQGGPPLQCEAMAPHETSCPSGAGFELFCFDALRSGYSARLSAQYPTTQHSRFVVAPVYAGPVALRRSDTCRSWHRGKPAVSSSSP</sequence>
<reference evidence="7" key="1">
    <citation type="journal article" date="2020" name="Cell">
        <title>Large-Scale Comparative Analyses of Tick Genomes Elucidate Their Genetic Diversity and Vector Capacities.</title>
        <authorList>
            <consortium name="Tick Genome and Microbiome Consortium (TIGMIC)"/>
            <person name="Jia N."/>
            <person name="Wang J."/>
            <person name="Shi W."/>
            <person name="Du L."/>
            <person name="Sun Y."/>
            <person name="Zhan W."/>
            <person name="Jiang J.F."/>
            <person name="Wang Q."/>
            <person name="Zhang B."/>
            <person name="Ji P."/>
            <person name="Bell-Sakyi L."/>
            <person name="Cui X.M."/>
            <person name="Yuan T.T."/>
            <person name="Jiang B.G."/>
            <person name="Yang W.F."/>
            <person name="Lam T.T."/>
            <person name="Chang Q.C."/>
            <person name="Ding S.J."/>
            <person name="Wang X.J."/>
            <person name="Zhu J.G."/>
            <person name="Ruan X.D."/>
            <person name="Zhao L."/>
            <person name="Wei J.T."/>
            <person name="Ye R.Z."/>
            <person name="Que T.C."/>
            <person name="Du C.H."/>
            <person name="Zhou Y.H."/>
            <person name="Cheng J.X."/>
            <person name="Dai P.F."/>
            <person name="Guo W.B."/>
            <person name="Han X.H."/>
            <person name="Huang E.J."/>
            <person name="Li L.F."/>
            <person name="Wei W."/>
            <person name="Gao Y.C."/>
            <person name="Liu J.Z."/>
            <person name="Shao H.Z."/>
            <person name="Wang X."/>
            <person name="Wang C.C."/>
            <person name="Yang T.C."/>
            <person name="Huo Q.B."/>
            <person name="Li W."/>
            <person name="Chen H.Y."/>
            <person name="Chen S.E."/>
            <person name="Zhou L.G."/>
            <person name="Ni X.B."/>
            <person name="Tian J.H."/>
            <person name="Sheng Y."/>
            <person name="Liu T."/>
            <person name="Pan Y.S."/>
            <person name="Xia L.Y."/>
            <person name="Li J."/>
            <person name="Zhao F."/>
            <person name="Cao W.C."/>
        </authorList>
    </citation>
    <scope>NUCLEOTIDE SEQUENCE</scope>
    <source>
        <strain evidence="7">Rmic-2018</strain>
    </source>
</reference>
<evidence type="ECO:0000256" key="1">
    <source>
        <dbReference type="ARBA" id="ARBA00004141"/>
    </source>
</evidence>
<reference evidence="7" key="2">
    <citation type="submission" date="2021-09" db="EMBL/GenBank/DDBJ databases">
        <authorList>
            <person name="Jia N."/>
            <person name="Wang J."/>
            <person name="Shi W."/>
            <person name="Du L."/>
            <person name="Sun Y."/>
            <person name="Zhan W."/>
            <person name="Jiang J."/>
            <person name="Wang Q."/>
            <person name="Zhang B."/>
            <person name="Ji P."/>
            <person name="Sakyi L.B."/>
            <person name="Cui X."/>
            <person name="Yuan T."/>
            <person name="Jiang B."/>
            <person name="Yang W."/>
            <person name="Lam T.T.-Y."/>
            <person name="Chang Q."/>
            <person name="Ding S."/>
            <person name="Wang X."/>
            <person name="Zhu J."/>
            <person name="Ruan X."/>
            <person name="Zhao L."/>
            <person name="Wei J."/>
            <person name="Que T."/>
            <person name="Du C."/>
            <person name="Cheng J."/>
            <person name="Dai P."/>
            <person name="Han X."/>
            <person name="Huang E."/>
            <person name="Gao Y."/>
            <person name="Liu J."/>
            <person name="Shao H."/>
            <person name="Ye R."/>
            <person name="Li L."/>
            <person name="Wei W."/>
            <person name="Wang X."/>
            <person name="Wang C."/>
            <person name="Huo Q."/>
            <person name="Li W."/>
            <person name="Guo W."/>
            <person name="Chen H."/>
            <person name="Chen S."/>
            <person name="Zhou L."/>
            <person name="Zhou L."/>
            <person name="Ni X."/>
            <person name="Tian J."/>
            <person name="Zhou Y."/>
            <person name="Sheng Y."/>
            <person name="Liu T."/>
            <person name="Pan Y."/>
            <person name="Xia L."/>
            <person name="Li J."/>
            <person name="Zhao F."/>
            <person name="Cao W."/>
        </authorList>
    </citation>
    <scope>NUCLEOTIDE SEQUENCE</scope>
    <source>
        <strain evidence="7">Rmic-2018</strain>
        <tissue evidence="7">Larvae</tissue>
    </source>
</reference>
<dbReference type="EMBL" id="JABSTU010000007">
    <property type="protein sequence ID" value="KAH8026105.1"/>
    <property type="molecule type" value="Genomic_DNA"/>
</dbReference>
<keyword evidence="8" id="KW-1185">Reference proteome</keyword>
<comment type="caution">
    <text evidence="7">The sequence shown here is derived from an EMBL/GenBank/DDBJ whole genome shotgun (WGS) entry which is preliminary data.</text>
</comment>
<dbReference type="InterPro" id="IPR011547">
    <property type="entry name" value="SLC26A/SulP_dom"/>
</dbReference>
<feature type="transmembrane region" description="Helical" evidence="5">
    <location>
        <begin position="68"/>
        <end position="88"/>
    </location>
</feature>
<evidence type="ECO:0000313" key="8">
    <source>
        <dbReference type="Proteomes" id="UP000821866"/>
    </source>
</evidence>
<name>A0A9J6DVZ9_RHIMP</name>
<evidence type="ECO:0000313" key="7">
    <source>
        <dbReference type="EMBL" id="KAH8026105.1"/>
    </source>
</evidence>
<gene>
    <name evidence="7" type="ORF">HPB51_016115</name>
</gene>
<dbReference type="InterPro" id="IPR001902">
    <property type="entry name" value="SLC26A/SulP_fam"/>
</dbReference>
<dbReference type="Proteomes" id="UP000821866">
    <property type="component" value="Unassembled WGS sequence"/>
</dbReference>
<feature type="transmembrane region" description="Helical" evidence="5">
    <location>
        <begin position="40"/>
        <end position="62"/>
    </location>
</feature>
<dbReference type="PANTHER" id="PTHR11814">
    <property type="entry name" value="SULFATE TRANSPORTER"/>
    <property type="match status" value="1"/>
</dbReference>
<feature type="domain" description="SLC26A/SulP transporter" evidence="6">
    <location>
        <begin position="1"/>
        <end position="100"/>
    </location>
</feature>
<dbReference type="GO" id="GO:0055085">
    <property type="term" value="P:transmembrane transport"/>
    <property type="evidence" value="ECO:0007669"/>
    <property type="project" value="InterPro"/>
</dbReference>
<comment type="subcellular location">
    <subcellularLocation>
        <location evidence="1">Membrane</location>
        <topology evidence="1">Multi-pass membrane protein</topology>
    </subcellularLocation>
</comment>